<proteinExistence type="predicted"/>
<comment type="caution">
    <text evidence="1">The sequence shown here is derived from an EMBL/GenBank/DDBJ whole genome shotgun (WGS) entry which is preliminary data.</text>
</comment>
<dbReference type="EMBL" id="JAUJFL010000005">
    <property type="protein sequence ID" value="KAK2602063.1"/>
    <property type="molecule type" value="Genomic_DNA"/>
</dbReference>
<accession>A0AAD9SB19</accession>
<keyword evidence="2" id="KW-1185">Reference proteome</keyword>
<gene>
    <name evidence="1" type="ORF">N8I77_008630</name>
</gene>
<protein>
    <submittedName>
        <fullName evidence="1">Uncharacterized protein</fullName>
    </submittedName>
</protein>
<sequence>MKQDKILDAHTNRNDPNRIRSAIQAALDTKEGERTLQGLLTCHACQRMFSARQAILDELEMWHPFLLQEKPMAAALGPSLVGYRSTGRSYYSKMLLDLVVVKMDFVALRRTTCYTPTAHM</sequence>
<reference evidence="1" key="1">
    <citation type="submission" date="2023-06" db="EMBL/GenBank/DDBJ databases">
        <authorList>
            <person name="Noh H."/>
        </authorList>
    </citation>
    <scope>NUCLEOTIDE SEQUENCE</scope>
    <source>
        <strain evidence="1">DUCC20226</strain>
    </source>
</reference>
<dbReference type="AlphaFoldDB" id="A0AAD9SB19"/>
<evidence type="ECO:0000313" key="2">
    <source>
        <dbReference type="Proteomes" id="UP001265746"/>
    </source>
</evidence>
<name>A0AAD9SB19_PHOAM</name>
<dbReference type="Proteomes" id="UP001265746">
    <property type="component" value="Unassembled WGS sequence"/>
</dbReference>
<organism evidence="1 2">
    <name type="scientific">Phomopsis amygdali</name>
    <name type="common">Fusicoccum amygdali</name>
    <dbReference type="NCBI Taxonomy" id="1214568"/>
    <lineage>
        <taxon>Eukaryota</taxon>
        <taxon>Fungi</taxon>
        <taxon>Dikarya</taxon>
        <taxon>Ascomycota</taxon>
        <taxon>Pezizomycotina</taxon>
        <taxon>Sordariomycetes</taxon>
        <taxon>Sordariomycetidae</taxon>
        <taxon>Diaporthales</taxon>
        <taxon>Diaporthaceae</taxon>
        <taxon>Diaporthe</taxon>
    </lineage>
</organism>
<evidence type="ECO:0000313" key="1">
    <source>
        <dbReference type="EMBL" id="KAK2602063.1"/>
    </source>
</evidence>